<dbReference type="Proteomes" id="UP000694405">
    <property type="component" value="Chromosome 3"/>
</dbReference>
<keyword evidence="6" id="KW-1185">Reference proteome</keyword>
<dbReference type="Pfam" id="PF00685">
    <property type="entry name" value="Sulfotransfer_1"/>
    <property type="match status" value="1"/>
</dbReference>
<feature type="domain" description="Sulfotransferase" evidence="4">
    <location>
        <begin position="51"/>
        <end position="159"/>
    </location>
</feature>
<evidence type="ECO:0000256" key="3">
    <source>
        <dbReference type="RuleBase" id="RU361155"/>
    </source>
</evidence>
<protein>
    <recommendedName>
        <fullName evidence="3">Sulfotransferase</fullName>
        <ecNumber evidence="3">2.8.2.-</ecNumber>
    </recommendedName>
</protein>
<dbReference type="InterPro" id="IPR027417">
    <property type="entry name" value="P-loop_NTPase"/>
</dbReference>
<evidence type="ECO:0000259" key="4">
    <source>
        <dbReference type="Pfam" id="PF00685"/>
    </source>
</evidence>
<proteinExistence type="inferred from homology"/>
<sequence length="206" mass="23519">MAIVNLVSIIEKISPESILFPIEVSYTPTLTSPETLEALKSFETWSDDMIIILVLLQNPKDTAVSYYCFYNNMLVMPSFASWDEYFAAFMKGKCNLSLEWNKYIDHERIMMISCKELKETLGMKKISSFFASSLCEEDFQRIAKKTSFQAMKEKSKEMHGKSGDILFWKAPELVGFGDCVKMCHSAKIKVLSHCFHVALFPCATPI</sequence>
<evidence type="ECO:0000256" key="1">
    <source>
        <dbReference type="ARBA" id="ARBA00005771"/>
    </source>
</evidence>
<organism evidence="5 6">
    <name type="scientific">Melopsittacus undulatus</name>
    <name type="common">Budgerigar</name>
    <name type="synonym">Psittacus undulatus</name>
    <dbReference type="NCBI Taxonomy" id="13146"/>
    <lineage>
        <taxon>Eukaryota</taxon>
        <taxon>Metazoa</taxon>
        <taxon>Chordata</taxon>
        <taxon>Craniata</taxon>
        <taxon>Vertebrata</taxon>
        <taxon>Euteleostomi</taxon>
        <taxon>Archelosauria</taxon>
        <taxon>Archosauria</taxon>
        <taxon>Dinosauria</taxon>
        <taxon>Saurischia</taxon>
        <taxon>Theropoda</taxon>
        <taxon>Coelurosauria</taxon>
        <taxon>Aves</taxon>
        <taxon>Neognathae</taxon>
        <taxon>Neoaves</taxon>
        <taxon>Telluraves</taxon>
        <taxon>Australaves</taxon>
        <taxon>Psittaciformes</taxon>
        <taxon>Psittaculidae</taxon>
        <taxon>Melopsittacus</taxon>
    </lineage>
</organism>
<evidence type="ECO:0000256" key="2">
    <source>
        <dbReference type="ARBA" id="ARBA00022679"/>
    </source>
</evidence>
<name>A0A8V5GA62_MELUD</name>
<comment type="similarity">
    <text evidence="1 3">Belongs to the sulfotransferase 1 family.</text>
</comment>
<dbReference type="AlphaFoldDB" id="A0A8V5GA62"/>
<reference evidence="5" key="3">
    <citation type="submission" date="2025-09" db="UniProtKB">
        <authorList>
            <consortium name="Ensembl"/>
        </authorList>
    </citation>
    <scope>IDENTIFICATION</scope>
</reference>
<dbReference type="Ensembl" id="ENSMUNT00000027511.1">
    <property type="protein sequence ID" value="ENSMUNP00000026164.1"/>
    <property type="gene ID" value="ENSMUNG00000020550.1"/>
</dbReference>
<dbReference type="PANTHER" id="PTHR11783">
    <property type="entry name" value="SULFOTRANSFERASE SULT"/>
    <property type="match status" value="1"/>
</dbReference>
<keyword evidence="2 3" id="KW-0808">Transferase</keyword>
<dbReference type="EC" id="2.8.2.-" evidence="3"/>
<dbReference type="GO" id="GO:0008146">
    <property type="term" value="F:sulfotransferase activity"/>
    <property type="evidence" value="ECO:0007669"/>
    <property type="project" value="InterPro"/>
</dbReference>
<accession>A0A8V5GA62</accession>
<evidence type="ECO:0000313" key="6">
    <source>
        <dbReference type="Proteomes" id="UP000694405"/>
    </source>
</evidence>
<dbReference type="SUPFAM" id="SSF52540">
    <property type="entry name" value="P-loop containing nucleoside triphosphate hydrolases"/>
    <property type="match status" value="1"/>
</dbReference>
<evidence type="ECO:0000313" key="5">
    <source>
        <dbReference type="Ensembl" id="ENSMUNP00000026164.1"/>
    </source>
</evidence>
<dbReference type="Gene3D" id="3.40.50.300">
    <property type="entry name" value="P-loop containing nucleotide triphosphate hydrolases"/>
    <property type="match status" value="1"/>
</dbReference>
<reference evidence="5" key="1">
    <citation type="submission" date="2020-03" db="EMBL/GenBank/DDBJ databases">
        <title>Melopsittacus undulatus (budgerigar) genome, bMelUnd1, maternal haplotype with Z.</title>
        <authorList>
            <person name="Gedman G."/>
            <person name="Mountcastle J."/>
            <person name="Haase B."/>
            <person name="Formenti G."/>
            <person name="Wright T."/>
            <person name="Apodaca J."/>
            <person name="Pelan S."/>
            <person name="Chow W."/>
            <person name="Rhie A."/>
            <person name="Howe K."/>
            <person name="Fedrigo O."/>
            <person name="Jarvis E.D."/>
        </authorList>
    </citation>
    <scope>NUCLEOTIDE SEQUENCE [LARGE SCALE GENOMIC DNA]</scope>
</reference>
<dbReference type="InterPro" id="IPR000863">
    <property type="entry name" value="Sulfotransferase_dom"/>
</dbReference>
<reference evidence="5" key="2">
    <citation type="submission" date="2025-08" db="UniProtKB">
        <authorList>
            <consortium name="Ensembl"/>
        </authorList>
    </citation>
    <scope>IDENTIFICATION</scope>
</reference>